<dbReference type="PANTHER" id="PTHR13174:SF3">
    <property type="entry name" value="D-GLUCURONYL C5-EPIMERASE"/>
    <property type="match status" value="1"/>
</dbReference>
<dbReference type="GO" id="GO:0047464">
    <property type="term" value="F:heparosan-N-sulfate-glucuronate 5-epimerase activity"/>
    <property type="evidence" value="ECO:0007669"/>
    <property type="project" value="UniProtKB-EC"/>
</dbReference>
<dbReference type="InterPro" id="IPR010598">
    <property type="entry name" value="C5-epim_C"/>
</dbReference>
<proteinExistence type="predicted"/>
<dbReference type="Pfam" id="PF06662">
    <property type="entry name" value="C5-epim_C"/>
    <property type="match status" value="1"/>
</dbReference>
<dbReference type="GO" id="GO:0030210">
    <property type="term" value="P:heparin proteoglycan biosynthetic process"/>
    <property type="evidence" value="ECO:0007669"/>
    <property type="project" value="UniProtKB-UniPathway"/>
</dbReference>
<dbReference type="InterPro" id="IPR039721">
    <property type="entry name" value="C5-epimerase"/>
</dbReference>
<name>A0A564YU93_HYMDI</name>
<dbReference type="AlphaFoldDB" id="A0A564YU93"/>
<accession>A0A564YU93</accession>
<gene>
    <name evidence="2" type="ORF">WMSIL1_LOCUS9639</name>
</gene>
<dbReference type="EMBL" id="CABIJS010000399">
    <property type="protein sequence ID" value="VUZ50805.1"/>
    <property type="molecule type" value="Genomic_DNA"/>
</dbReference>
<dbReference type="UniPathway" id="UPA00862"/>
<dbReference type="GO" id="GO:0015012">
    <property type="term" value="P:heparan sulfate proteoglycan biosynthetic process"/>
    <property type="evidence" value="ECO:0007669"/>
    <property type="project" value="InterPro"/>
</dbReference>
<dbReference type="PANTHER" id="PTHR13174">
    <property type="entry name" value="D-GLUCURONYL C5-EPIMERASE"/>
    <property type="match status" value="1"/>
</dbReference>
<dbReference type="Proteomes" id="UP000321570">
    <property type="component" value="Unassembled WGS sequence"/>
</dbReference>
<protein>
    <recommendedName>
        <fullName evidence="1">D-glucuronyl C5-epimerase C-terminal domain-containing protein</fullName>
    </recommendedName>
</protein>
<reference evidence="2 3" key="1">
    <citation type="submission" date="2019-07" db="EMBL/GenBank/DDBJ databases">
        <authorList>
            <person name="Jastrzebski P J."/>
            <person name="Paukszto L."/>
            <person name="Jastrzebski P J."/>
        </authorList>
    </citation>
    <scope>NUCLEOTIDE SEQUENCE [LARGE SCALE GENOMIC DNA]</scope>
    <source>
        <strain evidence="2 3">WMS-il1</strain>
    </source>
</reference>
<organism evidence="2 3">
    <name type="scientific">Hymenolepis diminuta</name>
    <name type="common">Rat tapeworm</name>
    <dbReference type="NCBI Taxonomy" id="6216"/>
    <lineage>
        <taxon>Eukaryota</taxon>
        <taxon>Metazoa</taxon>
        <taxon>Spiralia</taxon>
        <taxon>Lophotrochozoa</taxon>
        <taxon>Platyhelminthes</taxon>
        <taxon>Cestoda</taxon>
        <taxon>Eucestoda</taxon>
        <taxon>Cyclophyllidea</taxon>
        <taxon>Hymenolepididae</taxon>
        <taxon>Hymenolepis</taxon>
    </lineage>
</organism>
<feature type="domain" description="D-glucuronyl C5-epimerase C-terminal" evidence="1">
    <location>
        <begin position="287"/>
        <end position="459"/>
    </location>
</feature>
<keyword evidence="3" id="KW-1185">Reference proteome</keyword>
<sequence>MGQSTFSEPEGKTHVLLIDPDYNIPISRQWDSKGHPYPVQIAQYGLAYYSHFRKLQNLKGTFNEKSSTSVLDLKSHFIEQRKCVDLNKSCSFVEKTASLTYRLKYTDSKLTGLIASGVNWPKDSRLIFRASFLSSSRQIETHFACSDLFGDGSVIISNRYWALGYNELSVLKVVYFLRQCQNVTLLQNLDMVITKAVSSVKLDLRDKSFFRDLLGSEIDKQFVVNEVELVIGKEARPLGQLNELLLFIPIGDDKKSVYGDQQLTANRELARRRFLSAAEWFVKNQQDDGSWRVEAKRVFTSHIYLKPGWCSAMGQGQAISLLVRAANQTKDPRFQAAAGRALGPFSRPVNSDSSNCGVRAYFMDQITLPWFEEYPAIPSVFVLNGFIFSLIGLYDLCKVSSNVHEDGAKAAELLAEGVETLVHVLPLFDSGFGSLYDLRHLNPAHALRLSPHIDRLHVERGRVSVDNRNLQALLKGGPNRARWEYHRVHLHQLFQMANVIAPQYASTWNLFFDRWLAYMWGFRSGHN</sequence>
<evidence type="ECO:0000313" key="2">
    <source>
        <dbReference type="EMBL" id="VUZ50805.1"/>
    </source>
</evidence>
<evidence type="ECO:0000259" key="1">
    <source>
        <dbReference type="Pfam" id="PF06662"/>
    </source>
</evidence>
<evidence type="ECO:0000313" key="3">
    <source>
        <dbReference type="Proteomes" id="UP000321570"/>
    </source>
</evidence>